<dbReference type="EMBL" id="RBIZ01000003">
    <property type="protein sequence ID" value="RKR64072.1"/>
    <property type="molecule type" value="Genomic_DNA"/>
</dbReference>
<dbReference type="Pfam" id="PF05656">
    <property type="entry name" value="DUF805"/>
    <property type="match status" value="1"/>
</dbReference>
<sequence>MATLLESYTDCFKKYATFRGRSARQEYAVFTVANFVLSFVLGLIPVIGGLFGLVIIIPGLAVAVRRLHDLNRSGWLLLAPYAVMIVAFIGLVATSESGNTTGWFVLLCISGIAVLVMSLWMLFAKGTAGSNRFGDDTLIPAPVAAPEMQAAPANNADDVRERLAQAKKMFDEGLISEAEYETMRSGIIKDM</sequence>
<reference evidence="3 4" key="1">
    <citation type="submission" date="2018-06" db="EMBL/GenBank/DDBJ databases">
        <authorList>
            <consortium name="Pathogen Informatics"/>
            <person name="Doyle S."/>
        </authorList>
    </citation>
    <scope>NUCLEOTIDE SEQUENCE [LARGE SCALE GENOMIC DNA]</scope>
    <source>
        <strain evidence="3 4">NCTC11967</strain>
    </source>
</reference>
<protein>
    <submittedName>
        <fullName evidence="3">Inner membrane protein yhaH</fullName>
    </submittedName>
    <submittedName>
        <fullName evidence="2">Uncharacterized membrane protein YhaH (DUF805 family)</fullName>
    </submittedName>
</protein>
<dbReference type="Proteomes" id="UP000251313">
    <property type="component" value="Unassembled WGS sequence"/>
</dbReference>
<dbReference type="InterPro" id="IPR008523">
    <property type="entry name" value="DUF805"/>
</dbReference>
<reference evidence="2 5" key="2">
    <citation type="submission" date="2018-10" db="EMBL/GenBank/DDBJ databases">
        <title>Genomic Encyclopedia of Type Strains, Phase IV (KMG-IV): sequencing the most valuable type-strain genomes for metagenomic binning, comparative biology and taxonomic classification.</title>
        <authorList>
            <person name="Goeker M."/>
        </authorList>
    </citation>
    <scope>NUCLEOTIDE SEQUENCE [LARGE SCALE GENOMIC DNA]</scope>
    <source>
        <strain evidence="2 5">DSM 5079</strain>
    </source>
</reference>
<dbReference type="GeneID" id="66902821"/>
<name>A0AB38G0B6_9ENTR</name>
<keyword evidence="1" id="KW-0812">Transmembrane</keyword>
<evidence type="ECO:0000313" key="3">
    <source>
        <dbReference type="EMBL" id="SQA65138.1"/>
    </source>
</evidence>
<dbReference type="EMBL" id="UAVL01000020">
    <property type="protein sequence ID" value="SQA65138.1"/>
    <property type="molecule type" value="Genomic_DNA"/>
</dbReference>
<evidence type="ECO:0000313" key="2">
    <source>
        <dbReference type="EMBL" id="RKR64072.1"/>
    </source>
</evidence>
<evidence type="ECO:0000313" key="5">
    <source>
        <dbReference type="Proteomes" id="UP000267341"/>
    </source>
</evidence>
<gene>
    <name evidence="3" type="primary">yhaH_2</name>
    <name evidence="2" type="ORF">C7387_0753</name>
    <name evidence="3" type="ORF">NCTC11967_04164</name>
</gene>
<organism evidence="3 4">
    <name type="scientific">Yokenella regensburgei</name>
    <dbReference type="NCBI Taxonomy" id="158877"/>
    <lineage>
        <taxon>Bacteria</taxon>
        <taxon>Pseudomonadati</taxon>
        <taxon>Pseudomonadota</taxon>
        <taxon>Gammaproteobacteria</taxon>
        <taxon>Enterobacterales</taxon>
        <taxon>Enterobacteriaceae</taxon>
        <taxon>Yokenella</taxon>
    </lineage>
</organism>
<proteinExistence type="predicted"/>
<feature type="transmembrane region" description="Helical" evidence="1">
    <location>
        <begin position="75"/>
        <end position="95"/>
    </location>
</feature>
<dbReference type="GO" id="GO:0005886">
    <property type="term" value="C:plasma membrane"/>
    <property type="evidence" value="ECO:0007669"/>
    <property type="project" value="TreeGrafter"/>
</dbReference>
<dbReference type="PANTHER" id="PTHR34980">
    <property type="entry name" value="INNER MEMBRANE PROTEIN-RELATED-RELATED"/>
    <property type="match status" value="1"/>
</dbReference>
<comment type="caution">
    <text evidence="3">The sequence shown here is derived from an EMBL/GenBank/DDBJ whole genome shotgun (WGS) entry which is preliminary data.</text>
</comment>
<dbReference type="AlphaFoldDB" id="A0AB38G0B6"/>
<dbReference type="Proteomes" id="UP000267341">
    <property type="component" value="Unassembled WGS sequence"/>
</dbReference>
<dbReference type="RefSeq" id="WP_006820471.1">
    <property type="nucleotide sequence ID" value="NZ_CABKQJ010000016.1"/>
</dbReference>
<evidence type="ECO:0000313" key="4">
    <source>
        <dbReference type="Proteomes" id="UP000251313"/>
    </source>
</evidence>
<feature type="transmembrane region" description="Helical" evidence="1">
    <location>
        <begin position="101"/>
        <end position="123"/>
    </location>
</feature>
<evidence type="ECO:0000256" key="1">
    <source>
        <dbReference type="SAM" id="Phobius"/>
    </source>
</evidence>
<dbReference type="PANTHER" id="PTHR34980:SF2">
    <property type="entry name" value="INNER MEMBRANE PROTEIN YHAH-RELATED"/>
    <property type="match status" value="1"/>
</dbReference>
<accession>A0AB38G0B6</accession>
<feature type="transmembrane region" description="Helical" evidence="1">
    <location>
        <begin position="35"/>
        <end position="63"/>
    </location>
</feature>
<keyword evidence="5" id="KW-1185">Reference proteome</keyword>
<keyword evidence="1" id="KW-1133">Transmembrane helix</keyword>
<keyword evidence="1" id="KW-0472">Membrane</keyword>